<feature type="chain" id="PRO_5040918995" description="Lipocalin-like domain-containing protein" evidence="1">
    <location>
        <begin position="30"/>
        <end position="151"/>
    </location>
</feature>
<evidence type="ECO:0008006" key="4">
    <source>
        <dbReference type="Google" id="ProtNLM"/>
    </source>
</evidence>
<evidence type="ECO:0000313" key="2">
    <source>
        <dbReference type="EMBL" id="MCR9016604.1"/>
    </source>
</evidence>
<feature type="signal peptide" evidence="1">
    <location>
        <begin position="1"/>
        <end position="29"/>
    </location>
</feature>
<keyword evidence="3" id="KW-1185">Reference proteome</keyword>
<dbReference type="PROSITE" id="PS51257">
    <property type="entry name" value="PROKAR_LIPOPROTEIN"/>
    <property type="match status" value="1"/>
</dbReference>
<proteinExistence type="predicted"/>
<evidence type="ECO:0000313" key="3">
    <source>
        <dbReference type="Proteomes" id="UP001142175"/>
    </source>
</evidence>
<gene>
    <name evidence="2" type="ORF">NU887_16305</name>
</gene>
<dbReference type="AlphaFoldDB" id="A0A9X2PBM1"/>
<dbReference type="EMBL" id="JANSUY010000017">
    <property type="protein sequence ID" value="MCR9016604.1"/>
    <property type="molecule type" value="Genomic_DNA"/>
</dbReference>
<accession>A0A9X2PBM1</accession>
<comment type="caution">
    <text evidence="2">The sequence shown here is derived from an EMBL/GenBank/DDBJ whole genome shotgun (WGS) entry which is preliminary data.</text>
</comment>
<name>A0A9X2PBM1_9BACT</name>
<evidence type="ECO:0000256" key="1">
    <source>
        <dbReference type="SAM" id="SignalP"/>
    </source>
</evidence>
<protein>
    <recommendedName>
        <fullName evidence="4">Lipocalin-like domain-containing protein</fullName>
    </recommendedName>
</protein>
<keyword evidence="1" id="KW-0732">Signal</keyword>
<reference evidence="2" key="1">
    <citation type="submission" date="2022-08" db="EMBL/GenBank/DDBJ databases">
        <authorList>
            <person name="Zhang D."/>
        </authorList>
    </citation>
    <scope>NUCLEOTIDE SEQUENCE</scope>
    <source>
        <strain evidence="2">XJ19-11</strain>
    </source>
</reference>
<organism evidence="2 3">
    <name type="scientific">Aquiflexum gelatinilyticum</name>
    <dbReference type="NCBI Taxonomy" id="2961943"/>
    <lineage>
        <taxon>Bacteria</taxon>
        <taxon>Pseudomonadati</taxon>
        <taxon>Bacteroidota</taxon>
        <taxon>Cytophagia</taxon>
        <taxon>Cytophagales</taxon>
        <taxon>Cyclobacteriaceae</taxon>
        <taxon>Aquiflexum</taxon>
    </lineage>
</organism>
<dbReference type="RefSeq" id="WP_258424453.1">
    <property type="nucleotide sequence ID" value="NZ_JANAEZ010000001.1"/>
</dbReference>
<dbReference type="Proteomes" id="UP001142175">
    <property type="component" value="Unassembled WGS sequence"/>
</dbReference>
<sequence length="151" mass="16661">MKKQYFQKKISNMVLSMMFLIALSLSGCGDDPTPQPSAQDVAREKLTATTWKLTKVTVDGVDQTSVYQNLTLTFTNTAYSSTNGKVIWPASGTWLFNNDQATEMKRNDGLEISIQNLTDTSLRLGLDWESTSIGTGRVLAIGGQHVFEFGK</sequence>